<dbReference type="InterPro" id="IPR025403">
    <property type="entry name" value="TgpA-like_C"/>
</dbReference>
<keyword evidence="1" id="KW-0472">Membrane</keyword>
<feature type="transmembrane region" description="Helical" evidence="1">
    <location>
        <begin position="67"/>
        <end position="87"/>
    </location>
</feature>
<keyword evidence="1" id="KW-1133">Transmembrane helix</keyword>
<dbReference type="eggNOG" id="ENOG5032SSX">
    <property type="taxonomic scope" value="Bacteria"/>
</dbReference>
<evidence type="ECO:0000313" key="3">
    <source>
        <dbReference type="EMBL" id="AEI11649.1"/>
    </source>
</evidence>
<dbReference type="EMBL" id="CP002665">
    <property type="protein sequence ID" value="AEI11649.1"/>
    <property type="molecule type" value="Genomic_DNA"/>
</dbReference>
<keyword evidence="1" id="KW-0812">Transmembrane</keyword>
<sequence length="223" mass="23575">MNVPALLVRAGTDGPPLTPDGPTARQWAVDELARPEYHRQRSLLQQLLDWVLEQLNKLQDVQVGGGTSWLVIVVAVVLVVLIAWWVAGPVRSGRASAGRGVLSADDARTAAQMRDAADRAAAAGDWGTAVIERFRSVVRDLEERTVLDERPGRTAHEATLEAGARLPGVAGGLVAGGRLFDDVAYGGRAAGPQDDAALRQLVTDVAAARPTADAARTTLVAPR</sequence>
<feature type="domain" description="Protein-glutamine gamma-glutamyltransferase-like C-terminal" evidence="2">
    <location>
        <begin position="133"/>
        <end position="202"/>
    </location>
</feature>
<evidence type="ECO:0000259" key="2">
    <source>
        <dbReference type="Pfam" id="PF13559"/>
    </source>
</evidence>
<dbReference type="RefSeq" id="WP_013883168.1">
    <property type="nucleotide sequence ID" value="NC_015671.1"/>
</dbReference>
<dbReference type="HOGENOM" id="CLU_097507_0_0_11"/>
<proteinExistence type="predicted"/>
<evidence type="ECO:0000256" key="1">
    <source>
        <dbReference type="SAM" id="Phobius"/>
    </source>
</evidence>
<dbReference type="STRING" id="593907.Celgi_1130"/>
<accession>F8A1A2</accession>
<keyword evidence="4" id="KW-1185">Reference proteome</keyword>
<dbReference type="AlphaFoldDB" id="F8A1A2"/>
<protein>
    <recommendedName>
        <fullName evidence="2">Protein-glutamine gamma-glutamyltransferase-like C-terminal domain-containing protein</fullName>
    </recommendedName>
</protein>
<organism evidence="3 4">
    <name type="scientific">Cellulomonas gilvus (strain ATCC 13127 / NRRL B-14078)</name>
    <name type="common">Cellvibrio gilvus</name>
    <dbReference type="NCBI Taxonomy" id="593907"/>
    <lineage>
        <taxon>Bacteria</taxon>
        <taxon>Bacillati</taxon>
        <taxon>Actinomycetota</taxon>
        <taxon>Actinomycetes</taxon>
        <taxon>Micrococcales</taxon>
        <taxon>Cellulomonadaceae</taxon>
        <taxon>Cellulomonas</taxon>
    </lineage>
</organism>
<dbReference type="Proteomes" id="UP000000485">
    <property type="component" value="Chromosome"/>
</dbReference>
<dbReference type="KEGG" id="cga:Celgi_1130"/>
<evidence type="ECO:0000313" key="4">
    <source>
        <dbReference type="Proteomes" id="UP000000485"/>
    </source>
</evidence>
<reference evidence="4" key="1">
    <citation type="submission" date="2011-04" db="EMBL/GenBank/DDBJ databases">
        <title>Complete sequence of Cellvibrio gilvus ATCC 13127.</title>
        <authorList>
            <person name="Lucas S."/>
            <person name="Han J."/>
            <person name="Lapidus A."/>
            <person name="Cheng J.-F."/>
            <person name="Goodwin L."/>
            <person name="Pitluck S."/>
            <person name="Peters L."/>
            <person name="Munk A."/>
            <person name="Detter J.C."/>
            <person name="Han C."/>
            <person name="Tapia R."/>
            <person name="Land M."/>
            <person name="Hauser L."/>
            <person name="Kyrpides N."/>
            <person name="Ivanova N."/>
            <person name="Ovchinnikova G."/>
            <person name="Pagani I."/>
            <person name="Mead D."/>
            <person name="Brumm P."/>
            <person name="Woyke T."/>
        </authorList>
    </citation>
    <scope>NUCLEOTIDE SEQUENCE [LARGE SCALE GENOMIC DNA]</scope>
    <source>
        <strain evidence="4">ATCC 13127 / NRRL B-14078</strain>
    </source>
</reference>
<gene>
    <name evidence="3" type="ordered locus">Celgi_1130</name>
</gene>
<name>F8A1A2_CELGA</name>
<dbReference type="Pfam" id="PF13559">
    <property type="entry name" value="DUF4129"/>
    <property type="match status" value="1"/>
</dbReference>